<feature type="domain" description="TF-B3" evidence="6">
    <location>
        <begin position="1008"/>
        <end position="1102"/>
    </location>
</feature>
<reference evidence="7 8" key="1">
    <citation type="submission" date="2023-10" db="EMBL/GenBank/DDBJ databases">
        <title>Genome-Wide Identification Analysis in wild type Solanum Pinnatisectum Reveals Some Genes Defensing Phytophthora Infestans.</title>
        <authorList>
            <person name="Sun C."/>
        </authorList>
    </citation>
    <scope>NUCLEOTIDE SEQUENCE [LARGE SCALE GENOMIC DNA]</scope>
    <source>
        <strain evidence="7">LQN</strain>
        <tissue evidence="7">Leaf</tissue>
    </source>
</reference>
<evidence type="ECO:0000256" key="5">
    <source>
        <dbReference type="ARBA" id="ARBA00023242"/>
    </source>
</evidence>
<name>A0AAV9LTU6_9SOLN</name>
<comment type="subcellular location">
    <subcellularLocation>
        <location evidence="1">Nucleus</location>
    </subcellularLocation>
</comment>
<evidence type="ECO:0000256" key="4">
    <source>
        <dbReference type="ARBA" id="ARBA00023163"/>
    </source>
</evidence>
<dbReference type="SMART" id="SM01019">
    <property type="entry name" value="B3"/>
    <property type="match status" value="8"/>
</dbReference>
<keyword evidence="8" id="KW-1185">Reference proteome</keyword>
<dbReference type="CDD" id="cd10017">
    <property type="entry name" value="B3_DNA"/>
    <property type="match status" value="8"/>
</dbReference>
<feature type="domain" description="TF-B3" evidence="6">
    <location>
        <begin position="887"/>
        <end position="981"/>
    </location>
</feature>
<dbReference type="PROSITE" id="PS50863">
    <property type="entry name" value="B3"/>
    <property type="match status" value="8"/>
</dbReference>
<feature type="domain" description="TF-B3" evidence="6">
    <location>
        <begin position="666"/>
        <end position="759"/>
    </location>
</feature>
<keyword evidence="2" id="KW-0805">Transcription regulation</keyword>
<dbReference type="GO" id="GO:0005634">
    <property type="term" value="C:nucleus"/>
    <property type="evidence" value="ECO:0007669"/>
    <property type="project" value="UniProtKB-SubCell"/>
</dbReference>
<dbReference type="GO" id="GO:0003677">
    <property type="term" value="F:DNA binding"/>
    <property type="evidence" value="ECO:0007669"/>
    <property type="project" value="UniProtKB-KW"/>
</dbReference>
<evidence type="ECO:0000256" key="1">
    <source>
        <dbReference type="ARBA" id="ARBA00004123"/>
    </source>
</evidence>
<protein>
    <recommendedName>
        <fullName evidence="6">TF-B3 domain-containing protein</fullName>
    </recommendedName>
</protein>
<feature type="domain" description="TF-B3" evidence="6">
    <location>
        <begin position="544"/>
        <end position="638"/>
    </location>
</feature>
<dbReference type="Pfam" id="PF02362">
    <property type="entry name" value="B3"/>
    <property type="match status" value="8"/>
</dbReference>
<dbReference type="InterPro" id="IPR015300">
    <property type="entry name" value="DNA-bd_pseudobarrel_sf"/>
</dbReference>
<gene>
    <name evidence="7" type="ORF">R3W88_022162</name>
</gene>
<dbReference type="PANTHER" id="PTHR31674">
    <property type="entry name" value="B3 DOMAIN-CONTAINING PROTEIN REM-LIKE 3-RELATED"/>
    <property type="match status" value="1"/>
</dbReference>
<keyword evidence="3" id="KW-0238">DNA-binding</keyword>
<dbReference type="InterPro" id="IPR039218">
    <property type="entry name" value="REM_fam"/>
</dbReference>
<evidence type="ECO:0000313" key="8">
    <source>
        <dbReference type="Proteomes" id="UP001311915"/>
    </source>
</evidence>
<keyword evidence="4" id="KW-0804">Transcription</keyword>
<feature type="domain" description="TF-B3" evidence="6">
    <location>
        <begin position="135"/>
        <end position="232"/>
    </location>
</feature>
<dbReference type="SUPFAM" id="SSF101936">
    <property type="entry name" value="DNA-binding pseudobarrel domain"/>
    <property type="match status" value="9"/>
</dbReference>
<evidence type="ECO:0000256" key="2">
    <source>
        <dbReference type="ARBA" id="ARBA00023015"/>
    </source>
</evidence>
<feature type="domain" description="TF-B3" evidence="6">
    <location>
        <begin position="1112"/>
        <end position="1207"/>
    </location>
</feature>
<evidence type="ECO:0000256" key="3">
    <source>
        <dbReference type="ARBA" id="ARBA00023125"/>
    </source>
</evidence>
<evidence type="ECO:0000259" key="6">
    <source>
        <dbReference type="PROSITE" id="PS50863"/>
    </source>
</evidence>
<proteinExistence type="predicted"/>
<organism evidence="7 8">
    <name type="scientific">Solanum pinnatisectum</name>
    <name type="common">tansyleaf nightshade</name>
    <dbReference type="NCBI Taxonomy" id="50273"/>
    <lineage>
        <taxon>Eukaryota</taxon>
        <taxon>Viridiplantae</taxon>
        <taxon>Streptophyta</taxon>
        <taxon>Embryophyta</taxon>
        <taxon>Tracheophyta</taxon>
        <taxon>Spermatophyta</taxon>
        <taxon>Magnoliopsida</taxon>
        <taxon>eudicotyledons</taxon>
        <taxon>Gunneridae</taxon>
        <taxon>Pentapetalae</taxon>
        <taxon>asterids</taxon>
        <taxon>lamiids</taxon>
        <taxon>Solanales</taxon>
        <taxon>Solanaceae</taxon>
        <taxon>Solanoideae</taxon>
        <taxon>Solaneae</taxon>
        <taxon>Solanum</taxon>
    </lineage>
</organism>
<evidence type="ECO:0000313" key="7">
    <source>
        <dbReference type="EMBL" id="KAK4729174.1"/>
    </source>
</evidence>
<dbReference type="PANTHER" id="PTHR31674:SF78">
    <property type="entry name" value="TF-B3 DOMAIN-CONTAINING PROTEIN"/>
    <property type="match status" value="1"/>
</dbReference>
<keyword evidence="5" id="KW-0539">Nucleus</keyword>
<dbReference type="InterPro" id="IPR003340">
    <property type="entry name" value="B3_DNA-bd"/>
</dbReference>
<accession>A0AAV9LTU6</accession>
<sequence>MKIASKKPHFFKPIQLGYKHGIKIPIGFLKYLKGLNHIKHAILRSTGKKWLVKVNGWRLEEGWGKFAKENDLRLGDLLIFKHEGGMEFEVSIFDSSHCEREYAEYLQEEEGNNVEETSKKVEKEAATHSSWGQSHFECIVRAYSVSKGFLRLPKQFAMENGLFNKKCGLIIRDERQRSWNLRLVTYDSSVCVVGGWSDFCAVNNLKEGDYMMFEVVANGEKPIWKFHYLRHKTSDMTTPISQTPASTSADANPHFISTIKRYTFTKAILYFPMRFVKSNGLMSRSEMILVDEKQRSCVTEYAEYLQQETGCNIVEEISKNFEFKGLSFSSRPISHLVTAMKIASKKPQSFKPIQPENSYRFLEVSGGTEPYLTCNTKKDGEKVAGEGYMEFEVSIFDSSHCDREYAEYLQEGGNNAEETFKKVEFKESATHNSRDQSHFQCIVRPNYISNGYLKIPIGFLKYLEGLNHIKHAILKRMGKKWLVKVNGWRLEEGDMEFEVSIFDSSHCDREYAEYLQEGGDNAEETLKKMEFKEAATHNSRGQSHFQCIVRPNYISNGYLRLPKHFAIANSLTNKKCGLIVRDERQRSWNLRLVAYDSCVRVYGEWSIFCVVNNLMEGDYMTFEVVANGENPIWKFHSITRLRHKKSDVTPPISQTPASTSADANPHFISTIKPYTFTKPLLYLPMDFIKSNGLMIRSEMILIDEKQRSWSVWLGRTGHQFGIKRGWTQFRNANGIQVGDTYKFELTNNSTIPIAHKIPIGFLKYLKGHDQHEHAILRSAGKTWLVKVNGWRLEEGWKKFAKENDLQLGDMLVLRHEGDMEFEVSIFDSSHCDREYAEYLQQAAGCNNVEETCKKFEFEGKSNLCIMSSGEAFPCAEADTYNPCSRSHFECIVRPYCVTHSYLRLPKHFALENGLFNKKCGVIIRDERQRSWNLRLATHNSRVHILGGWREFRIANDLNEGDYMMFEVIANGEKPIWKFCGKPNPNIVSTRKAFPKEEFATCSSFGQSHLECIVRPYCLSRNYFRLPRGFARANGLINKKCGLVIRDERQRSWNLRIDTYGYGVYIAKGWRKFRVENDLKEGDCMMFEVVTNGEKPIWKFYGTATHKPFGQSHFLCIVRPYCLVKDFLYIPTKIALANGLTNKKCDLIIRDDKRERSWNVKLRSFGNSVCIKGGWREFRDANCLKEGDCIMFEVVSNGEKTIWKYNDNTKQLVMGKH</sequence>
<dbReference type="AlphaFoldDB" id="A0AAV9LTU6"/>
<dbReference type="EMBL" id="JAWPEI010000004">
    <property type="protein sequence ID" value="KAK4729174.1"/>
    <property type="molecule type" value="Genomic_DNA"/>
</dbReference>
<dbReference type="Proteomes" id="UP001311915">
    <property type="component" value="Unassembled WGS sequence"/>
</dbReference>
<comment type="caution">
    <text evidence="7">The sequence shown here is derived from an EMBL/GenBank/DDBJ whole genome shotgun (WGS) entry which is preliminary data.</text>
</comment>
<dbReference type="Gene3D" id="2.40.330.10">
    <property type="entry name" value="DNA-binding pseudobarrel domain"/>
    <property type="match status" value="8"/>
</dbReference>
<feature type="domain" description="TF-B3" evidence="6">
    <location>
        <begin position="7"/>
        <end position="96"/>
    </location>
</feature>
<feature type="domain" description="TF-B3" evidence="6">
    <location>
        <begin position="775"/>
        <end position="829"/>
    </location>
</feature>